<reference evidence="2 3" key="1">
    <citation type="submission" date="2016-08" db="EMBL/GenBank/DDBJ databases">
        <title>Genome sequence of Clavibacter michiganensis subsp. michiganensis strain CASJ007.</title>
        <authorList>
            <person name="Thapa S.P."/>
            <person name="Coaker G."/>
        </authorList>
    </citation>
    <scope>NUCLEOTIDE SEQUENCE [LARGE SCALE GENOMIC DNA]</scope>
    <source>
        <strain evidence="2">CASJ007</strain>
    </source>
</reference>
<keyword evidence="3" id="KW-1185">Reference proteome</keyword>
<organism evidence="2 3">
    <name type="scientific">Clavibacter michiganensis subsp. michiganensis</name>
    <dbReference type="NCBI Taxonomy" id="33013"/>
    <lineage>
        <taxon>Bacteria</taxon>
        <taxon>Bacillati</taxon>
        <taxon>Actinomycetota</taxon>
        <taxon>Actinomycetes</taxon>
        <taxon>Micrococcales</taxon>
        <taxon>Microbacteriaceae</taxon>
        <taxon>Clavibacter</taxon>
    </lineage>
</organism>
<evidence type="ECO:0000313" key="2">
    <source>
        <dbReference type="EMBL" id="OUE00436.1"/>
    </source>
</evidence>
<accession>A0A251XE32</accession>
<protein>
    <submittedName>
        <fullName evidence="2">Uncharacterized protein</fullName>
    </submittedName>
</protein>
<sequence>MTTSTTNGSGRISAPSKWMASAVVATGSATAATAASASSRDARQRSSGSTATNSTA</sequence>
<feature type="region of interest" description="Disordered" evidence="1">
    <location>
        <begin position="29"/>
        <end position="56"/>
    </location>
</feature>
<comment type="caution">
    <text evidence="2">The sequence shown here is derived from an EMBL/GenBank/DDBJ whole genome shotgun (WGS) entry which is preliminary data.</text>
</comment>
<evidence type="ECO:0000313" key="3">
    <source>
        <dbReference type="Proteomes" id="UP000195062"/>
    </source>
</evidence>
<evidence type="ECO:0000256" key="1">
    <source>
        <dbReference type="SAM" id="MobiDB-lite"/>
    </source>
</evidence>
<feature type="compositionally biased region" description="Low complexity" evidence="1">
    <location>
        <begin position="29"/>
        <end position="49"/>
    </location>
</feature>
<dbReference type="AlphaFoldDB" id="A0A251XE32"/>
<name>A0A251XE32_CLAMM</name>
<gene>
    <name evidence="2" type="ORF">CMMCAS07_18715</name>
</gene>
<proteinExistence type="predicted"/>
<dbReference type="EMBL" id="MDHH01000008">
    <property type="protein sequence ID" value="OUE00436.1"/>
    <property type="molecule type" value="Genomic_DNA"/>
</dbReference>
<dbReference type="Proteomes" id="UP000195062">
    <property type="component" value="Unassembled WGS sequence"/>
</dbReference>